<feature type="compositionally biased region" description="Low complexity" evidence="2">
    <location>
        <begin position="174"/>
        <end position="215"/>
    </location>
</feature>
<dbReference type="InterPro" id="IPR019734">
    <property type="entry name" value="TPR_rpt"/>
</dbReference>
<feature type="region of interest" description="Disordered" evidence="2">
    <location>
        <begin position="161"/>
        <end position="231"/>
    </location>
</feature>
<keyword evidence="1" id="KW-0802">TPR repeat</keyword>
<dbReference type="SMART" id="SM00028">
    <property type="entry name" value="TPR"/>
    <property type="match status" value="3"/>
</dbReference>
<reference evidence="4" key="2">
    <citation type="submission" date="2021-04" db="EMBL/GenBank/DDBJ databases">
        <authorList>
            <person name="Podell S."/>
        </authorList>
    </citation>
    <scope>NUCLEOTIDE SEQUENCE</scope>
    <source>
        <strain evidence="4">Hildebrandi</strain>
    </source>
</reference>
<protein>
    <submittedName>
        <fullName evidence="4">Activator of Hsp90 ATPase, N-terminal-domain containing protein</fullName>
    </submittedName>
</protein>
<keyword evidence="5" id="KW-1185">Reference proteome</keyword>
<comment type="caution">
    <text evidence="4">The sequence shown here is derived from an EMBL/GenBank/DDBJ whole genome shotgun (WGS) entry which is preliminary data.</text>
</comment>
<dbReference type="PROSITE" id="PS50005">
    <property type="entry name" value="TPR"/>
    <property type="match status" value="1"/>
</dbReference>
<dbReference type="GO" id="GO:0051087">
    <property type="term" value="F:protein-folding chaperone binding"/>
    <property type="evidence" value="ECO:0007669"/>
    <property type="project" value="InterPro"/>
</dbReference>
<dbReference type="OrthoDB" id="298012at2759"/>
<name>A0A9K3KZQ0_9STRA</name>
<dbReference type="AlphaFoldDB" id="A0A9K3KZQ0"/>
<dbReference type="EMBL" id="JAGRRH010000017">
    <property type="protein sequence ID" value="KAG7352612.1"/>
    <property type="molecule type" value="Genomic_DNA"/>
</dbReference>
<evidence type="ECO:0000256" key="2">
    <source>
        <dbReference type="SAM" id="MobiDB-lite"/>
    </source>
</evidence>
<evidence type="ECO:0000313" key="5">
    <source>
        <dbReference type="Proteomes" id="UP000693970"/>
    </source>
</evidence>
<dbReference type="PANTHER" id="PTHR13009:SF22">
    <property type="entry name" value="LD43819P"/>
    <property type="match status" value="1"/>
</dbReference>
<dbReference type="SMART" id="SM01000">
    <property type="entry name" value="Aha1_N"/>
    <property type="match status" value="1"/>
</dbReference>
<evidence type="ECO:0000259" key="3">
    <source>
        <dbReference type="SMART" id="SM01000"/>
    </source>
</evidence>
<evidence type="ECO:0000256" key="1">
    <source>
        <dbReference type="PROSITE-ProRule" id="PRU00339"/>
    </source>
</evidence>
<feature type="repeat" description="TPR" evidence="1">
    <location>
        <begin position="105"/>
        <end position="138"/>
    </location>
</feature>
<accession>A0A9K3KZQ0</accession>
<dbReference type="Proteomes" id="UP000693970">
    <property type="component" value="Unassembled WGS sequence"/>
</dbReference>
<dbReference type="Pfam" id="PF09229">
    <property type="entry name" value="Aha1_N"/>
    <property type="match status" value="1"/>
</dbReference>
<reference evidence="4" key="1">
    <citation type="journal article" date="2021" name="Sci. Rep.">
        <title>Diploid genomic architecture of Nitzschia inconspicua, an elite biomass production diatom.</title>
        <authorList>
            <person name="Oliver A."/>
            <person name="Podell S."/>
            <person name="Pinowska A."/>
            <person name="Traller J.C."/>
            <person name="Smith S.R."/>
            <person name="McClure R."/>
            <person name="Beliaev A."/>
            <person name="Bohutskyi P."/>
            <person name="Hill E.A."/>
            <person name="Rabines A."/>
            <person name="Zheng H."/>
            <person name="Allen L.Z."/>
            <person name="Kuo A."/>
            <person name="Grigoriev I.V."/>
            <person name="Allen A.E."/>
            <person name="Hazlebeck D."/>
            <person name="Allen E.E."/>
        </authorList>
    </citation>
    <scope>NUCLEOTIDE SEQUENCE</scope>
    <source>
        <strain evidence="4">Hildebrandi</strain>
    </source>
</reference>
<dbReference type="PANTHER" id="PTHR13009">
    <property type="entry name" value="HEAT SHOCK PROTEIN 90 HSP90 CO-CHAPERONE AHA-1"/>
    <property type="match status" value="1"/>
</dbReference>
<dbReference type="InterPro" id="IPR015310">
    <property type="entry name" value="AHSA1-like_N"/>
</dbReference>
<evidence type="ECO:0000313" key="4">
    <source>
        <dbReference type="EMBL" id="KAG7352612.1"/>
    </source>
</evidence>
<dbReference type="GO" id="GO:0001671">
    <property type="term" value="F:ATPase activator activity"/>
    <property type="evidence" value="ECO:0007669"/>
    <property type="project" value="InterPro"/>
</dbReference>
<feature type="domain" description="Activator of Hsp90 ATPase AHSA1-like N-terminal" evidence="3">
    <location>
        <begin position="298"/>
        <end position="443"/>
    </location>
</feature>
<proteinExistence type="predicted"/>
<gene>
    <name evidence="4" type="ORF">IV203_008660</name>
</gene>
<dbReference type="GO" id="GO:0006457">
    <property type="term" value="P:protein folding"/>
    <property type="evidence" value="ECO:0007669"/>
    <property type="project" value="TreeGrafter"/>
</dbReference>
<sequence>MSGPSTAMMMMQSPHRDVLDATPDTDDSKAKLVEELLSRGRAAVGAKSWMDAKLLYEKALTVINDDANRKAILNSNLSLVEKNMGNFEAARKAADNATKEDPTYVKGWWRLGQALCSLHRPKEALEALNKAKFLEPTNKALIKEAEKVQKQVDEEVALMEVDGGEDEATPVSKSSTAATTTTTRTNASNTPTNTKTNTTTKSTGSSSTPSSSSETNKMDVDGDDEDTSLFTKSEPVRGYKVVNGKKTSYFHNELDEKAKALIGDIAPKKLDNPSAATTNASAAKQGTSAWNQAGTWEEKDVSQWAKDTLTKAILRTTFTLPASSPTPNALVTVQKVKSLDGHASVAVVRGKTRFIYEYSCQLEWQLEQNDGDLECKGSLAIPDIDGTIGLGEGYEIHEFAIDTVNDNAVKPVIDRFVHRGGFHEALNESIDDWVRLFRKEFGPKDS</sequence>
<organism evidence="4 5">
    <name type="scientific">Nitzschia inconspicua</name>
    <dbReference type="NCBI Taxonomy" id="303405"/>
    <lineage>
        <taxon>Eukaryota</taxon>
        <taxon>Sar</taxon>
        <taxon>Stramenopiles</taxon>
        <taxon>Ochrophyta</taxon>
        <taxon>Bacillariophyta</taxon>
        <taxon>Bacillariophyceae</taxon>
        <taxon>Bacillariophycidae</taxon>
        <taxon>Bacillariales</taxon>
        <taxon>Bacillariaceae</taxon>
        <taxon>Nitzschia</taxon>
    </lineage>
</organism>
<dbReference type="GO" id="GO:0005829">
    <property type="term" value="C:cytosol"/>
    <property type="evidence" value="ECO:0007669"/>
    <property type="project" value="TreeGrafter"/>
</dbReference>